<evidence type="ECO:0000256" key="3">
    <source>
        <dbReference type="ARBA" id="ARBA00012438"/>
    </source>
</evidence>
<evidence type="ECO:0000256" key="8">
    <source>
        <dbReference type="ARBA" id="ARBA00022840"/>
    </source>
</evidence>
<feature type="domain" description="HAMP" evidence="10">
    <location>
        <begin position="85"/>
        <end position="137"/>
    </location>
</feature>
<evidence type="ECO:0000313" key="12">
    <source>
        <dbReference type="Proteomes" id="UP000509568"/>
    </source>
</evidence>
<dbReference type="KEGG" id="pez:HWQ56_14340"/>
<protein>
    <recommendedName>
        <fullName evidence="3">histidine kinase</fullName>
        <ecNumber evidence="3">2.7.13.3</ecNumber>
    </recommendedName>
</protein>
<reference evidence="11 12" key="1">
    <citation type="submission" date="2020-06" db="EMBL/GenBank/DDBJ databases">
        <title>Pseudomonas eucalypticola sp. nov., an endophyte of Eucalyptus dunnii leaves with biocontrol ability of eucalyptus leaf blight.</title>
        <authorList>
            <person name="Liu Y."/>
            <person name="Song Z."/>
            <person name="Zeng H."/>
            <person name="Lu M."/>
            <person name="Wang X."/>
            <person name="Lian X."/>
            <person name="Zhang Q."/>
        </authorList>
    </citation>
    <scope>NUCLEOTIDE SEQUENCE [LARGE SCALE GENOMIC DNA]</scope>
    <source>
        <strain evidence="11 12">NP-1</strain>
    </source>
</reference>
<dbReference type="InterPro" id="IPR003661">
    <property type="entry name" value="HisK_dim/P_dom"/>
</dbReference>
<keyword evidence="6" id="KW-0547">Nucleotide-binding</keyword>
<dbReference type="CDD" id="cd06225">
    <property type="entry name" value="HAMP"/>
    <property type="match status" value="1"/>
</dbReference>
<dbReference type="PANTHER" id="PTHR44936">
    <property type="entry name" value="SENSOR PROTEIN CREC"/>
    <property type="match status" value="1"/>
</dbReference>
<keyword evidence="12" id="KW-1185">Reference proteome</keyword>
<keyword evidence="9" id="KW-0472">Membrane</keyword>
<evidence type="ECO:0000256" key="9">
    <source>
        <dbReference type="SAM" id="Phobius"/>
    </source>
</evidence>
<comment type="catalytic activity">
    <reaction evidence="1">
        <text>ATP + protein L-histidine = ADP + protein N-phospho-L-histidine.</text>
        <dbReference type="EC" id="2.7.13.3"/>
    </reaction>
</comment>
<keyword evidence="9" id="KW-0812">Transmembrane</keyword>
<dbReference type="Pfam" id="PF00512">
    <property type="entry name" value="HisKA"/>
    <property type="match status" value="1"/>
</dbReference>
<keyword evidence="4" id="KW-1003">Cell membrane</keyword>
<name>A0A7D5D9I0_9PSED</name>
<sequence length="197" mass="22153">MNPSRTLFARLFTVSLGAIVLAHGLTYLWILHYRIPPPPRLGITDQTLDPAQALEASSHYVLVWPKAMLAFQGLALVGIAWYVSRSLTRPLKRFSRAAERLGHDLDSAPLEETGGIEARQVAKRLNHMQQAIRDQVDMRRRMLGAVSHDLRTPLSRLKLRLMLLDDPALVADMSNDIEAIVRVLDATQHYLHDKPPG</sequence>
<keyword evidence="7" id="KW-0418">Kinase</keyword>
<feature type="transmembrane region" description="Helical" evidence="9">
    <location>
        <begin position="7"/>
        <end position="30"/>
    </location>
</feature>
<dbReference type="InterPro" id="IPR050980">
    <property type="entry name" value="2C_sensor_his_kinase"/>
</dbReference>
<dbReference type="EC" id="2.7.13.3" evidence="3"/>
<dbReference type="InterPro" id="IPR003660">
    <property type="entry name" value="HAMP_dom"/>
</dbReference>
<dbReference type="GO" id="GO:0005886">
    <property type="term" value="C:plasma membrane"/>
    <property type="evidence" value="ECO:0007669"/>
    <property type="project" value="TreeGrafter"/>
</dbReference>
<evidence type="ECO:0000256" key="1">
    <source>
        <dbReference type="ARBA" id="ARBA00000085"/>
    </source>
</evidence>
<evidence type="ECO:0000256" key="5">
    <source>
        <dbReference type="ARBA" id="ARBA00022679"/>
    </source>
</evidence>
<evidence type="ECO:0000256" key="7">
    <source>
        <dbReference type="ARBA" id="ARBA00022777"/>
    </source>
</evidence>
<dbReference type="EMBL" id="CP056030">
    <property type="protein sequence ID" value="QKZ04901.1"/>
    <property type="molecule type" value="Genomic_DNA"/>
</dbReference>
<dbReference type="RefSeq" id="WP_158155997.1">
    <property type="nucleotide sequence ID" value="NZ_CP056030.1"/>
</dbReference>
<gene>
    <name evidence="11" type="ORF">HWQ56_14340</name>
</gene>
<dbReference type="Pfam" id="PF00672">
    <property type="entry name" value="HAMP"/>
    <property type="match status" value="1"/>
</dbReference>
<dbReference type="PANTHER" id="PTHR44936:SF10">
    <property type="entry name" value="SENSOR PROTEIN RSTB"/>
    <property type="match status" value="1"/>
</dbReference>
<keyword evidence="5" id="KW-0808">Transferase</keyword>
<feature type="transmembrane region" description="Helical" evidence="9">
    <location>
        <begin position="63"/>
        <end position="83"/>
    </location>
</feature>
<dbReference type="Gene3D" id="6.10.340.10">
    <property type="match status" value="1"/>
</dbReference>
<comment type="subcellular location">
    <subcellularLocation>
        <location evidence="2">Cell membrane</location>
        <topology evidence="2">Multi-pass membrane protein</topology>
    </subcellularLocation>
</comment>
<dbReference type="GO" id="GO:0000155">
    <property type="term" value="F:phosphorelay sensor kinase activity"/>
    <property type="evidence" value="ECO:0007669"/>
    <property type="project" value="InterPro"/>
</dbReference>
<accession>A0A7D5D9I0</accession>
<dbReference type="GO" id="GO:0005524">
    <property type="term" value="F:ATP binding"/>
    <property type="evidence" value="ECO:0007669"/>
    <property type="project" value="UniProtKB-KW"/>
</dbReference>
<dbReference type="CDD" id="cd00082">
    <property type="entry name" value="HisKA"/>
    <property type="match status" value="1"/>
</dbReference>
<dbReference type="SUPFAM" id="SSF47384">
    <property type="entry name" value="Homodimeric domain of signal transducing histidine kinase"/>
    <property type="match status" value="1"/>
</dbReference>
<dbReference type="InterPro" id="IPR036097">
    <property type="entry name" value="HisK_dim/P_sf"/>
</dbReference>
<evidence type="ECO:0000313" key="11">
    <source>
        <dbReference type="EMBL" id="QKZ04901.1"/>
    </source>
</evidence>
<evidence type="ECO:0000256" key="6">
    <source>
        <dbReference type="ARBA" id="ARBA00022741"/>
    </source>
</evidence>
<dbReference type="SMART" id="SM00304">
    <property type="entry name" value="HAMP"/>
    <property type="match status" value="1"/>
</dbReference>
<dbReference type="PROSITE" id="PS50885">
    <property type="entry name" value="HAMP"/>
    <property type="match status" value="1"/>
</dbReference>
<keyword evidence="8" id="KW-0067">ATP-binding</keyword>
<dbReference type="Proteomes" id="UP000509568">
    <property type="component" value="Chromosome"/>
</dbReference>
<dbReference type="AlphaFoldDB" id="A0A7D5D9I0"/>
<dbReference type="Gene3D" id="1.10.287.130">
    <property type="match status" value="1"/>
</dbReference>
<organism evidence="11 12">
    <name type="scientific">Pseudomonas eucalypticola</name>
    <dbReference type="NCBI Taxonomy" id="2599595"/>
    <lineage>
        <taxon>Bacteria</taxon>
        <taxon>Pseudomonadati</taxon>
        <taxon>Pseudomonadota</taxon>
        <taxon>Gammaproteobacteria</taxon>
        <taxon>Pseudomonadales</taxon>
        <taxon>Pseudomonadaceae</taxon>
        <taxon>Pseudomonas</taxon>
    </lineage>
</organism>
<keyword evidence="9" id="KW-1133">Transmembrane helix</keyword>
<proteinExistence type="predicted"/>
<evidence type="ECO:0000259" key="10">
    <source>
        <dbReference type="PROSITE" id="PS50885"/>
    </source>
</evidence>
<evidence type="ECO:0000256" key="4">
    <source>
        <dbReference type="ARBA" id="ARBA00022475"/>
    </source>
</evidence>
<evidence type="ECO:0000256" key="2">
    <source>
        <dbReference type="ARBA" id="ARBA00004651"/>
    </source>
</evidence>